<dbReference type="Pfam" id="PF17892">
    <property type="entry name" value="Cadherin_5"/>
    <property type="match status" value="1"/>
</dbReference>
<feature type="region of interest" description="Disordered" evidence="1">
    <location>
        <begin position="1398"/>
        <end position="1438"/>
    </location>
</feature>
<reference evidence="4 5" key="1">
    <citation type="journal article" date="2012" name="Proc. Natl. Acad. Sci. U.S.A.">
        <title>Genome and physiology of a model Epsilonproteobacterium responsible for sulfide detoxification in marine oxygen depletion zones.</title>
        <authorList>
            <person name="Grote J."/>
            <person name="Schott T."/>
            <person name="Bruckner C.G."/>
            <person name="Glockner F.O."/>
            <person name="Jost G."/>
            <person name="Teeling H."/>
            <person name="Labrenz M."/>
            <person name="Jurgens K."/>
        </authorList>
    </citation>
    <scope>NUCLEOTIDE SEQUENCE [LARGE SCALE GENOMIC DNA]</scope>
    <source>
        <strain evidence="4 5">GD1</strain>
    </source>
</reference>
<dbReference type="Pfam" id="PF17803">
    <property type="entry name" value="Cadherin_4"/>
    <property type="match status" value="1"/>
</dbReference>
<dbReference type="eggNOG" id="COG1376">
    <property type="taxonomic scope" value="Bacteria"/>
</dbReference>
<accession>H1FUQ6</accession>
<feature type="compositionally biased region" description="Gly residues" evidence="1">
    <location>
        <begin position="1398"/>
        <end position="1416"/>
    </location>
</feature>
<sequence>MATGKVIGTVQVSVGNVRLVDTEGNLRDATYDGRMYEGEQIYSDDPNALFQIKYSQLPEATAYDGIFRVLADGSVIAGLDGNENMFGDDIDFMETAAGDAGVEGSSAFLEEVATDESSLLGFGRGADEAGLLGGAAGAGEQGLADPFNDQPDVLDVTLGTGEGLIYESHDADGEDGTRDDVSTTLTGTLTAIDSNVDDTHVFNTSDLVVTSTDVDPSAITIDSFVLTNNDHGDDTPNSADFTIVGNFNALGAGETATLTFTYTATDDNPLTNQPNLSDPGTYTIVVTGTNDQPVITDINHNGGEDTISWLIGASTQPQNGEDSGPGEDGGYYDIDGASEEDINALFSIGEGSVVVRDLDPASGEDYNPTDGAALKITMNVEAGETVIFNWTFNDAEGYNMPDDSGFNPGEDDGYRDFGFVVVDGVEIRLLADTFEEGDTNSGVFTHTFADAGEHEITFGAMNDDDSIADSSLEVTYVSGGTITGTENVGHVEALSDVGTVLDIPGEIVSVTNEDDMSQTIVSGNIVQLEGYPGDDNPGDDSGPVESPGEDSSSAGSIDYWHFSHDGGPITIDMLTEYGEDYVDVNGDGVQDELDSYIYLYRDTGSFDQDSYVDSNDDSDVNNDGDMDDDGEADGSIHSYDSYLDFSDLPAGNYVLVVGGYSLGEDSIGGDVNYNSSYEGPYQITFTSESEITFNTTTGSNIIYESHDGEDIPGEVDTQADETMIFTGVIDTVADDDVNDTHAYELVDGTVRINGELVDQSMVTVSFNEESGNWEYRIEGDFNYIDKDETATITFDYVAIDDSDDNIAGDREDLDIPHESDTSEAATVTLTLTGTNDQPIVTDETNVVSEESLEEVMIGEDGGKDDIREGSPVGRELEDARYVGSVADNVSDDDNNDGGENTHTFAIDEGTLTLSLTTANQAFLSLFDVNNLESFEQFIEGFTQGNLDMSILNIDEDADVADSVTLATTVDIPQHFIEVLQEYGILNIAMAEDGTYSIQSPLFNLLGASDSITIGFDYRATDNAGVGEDNGRDELSESEAATVTLTILGTNDQPVAYEADYRALESELADTTVGGINATFTASLPGADSGSVLRDILTRSGLMGEDMDEDILDAATLTFHIADADVTTDVEEREPGDGIDVVDASQTVVVVNEDGTFSVTNPTFDNLANGETATVTFQYYIDDESGAIATTDNAHESTQSDPVEVTVTITGTNDQPVIQNVGFTANESHDDTFYQNGEDDTQGDSPVLLSRVDGILSADDDDVNNTHVFGVKDYTASQYYGHGNGGPGQNGDEGDIRFDMVDFYKKGPGGGNPDDSGPMTSLGEDGGGNEPVGVKMMIASEDVDVHNLDVTKLTFFNNNAEDSQINFELEGDFNALGVGETATITFKYFANDKEGFGGHGGGGSGSDGSGSGSGGGEDIAPLDSPDGGRDEGPMTDENSLSEAKLVTITIMGTNDQPIIENIETRNAIETDLAAVTYGADVDVLLTDIASDTAEGSALKVVVDTAAGETVSFNWSFDLRDWDYMQDAAFVVVDGVVTTLADGSVDANGTFSYEFATAGEHTIVVGVLNNHDNQGFGGSSLLAINSINGGELISEETFGAVISNPDGSYGMSANSNLPVEDLEAFIDTQAVTYENAVLTGNIDDMVDVTDDDDNDGYDYIEFSDLLVDGVNISESHDDSGDIDLVTTPVRVSLDANGNYTLVSSSFDKLGEGDSVEVTFNVQVQDDSGVGTGTDNDESSFSEIKTVTIVINGTNDSPVLNSITTDTNIMETDLTGSPWGNTDKPENSFLTGTLVADISDEDVNDSHEFVAFGPMNALVVDNNGVITGNTKVALDSDGNYSVFNPSFNKLADGEEVTVSFNVRVTDGTTGADSGESAISNMQTVTLTITGTNDQPVVKNVWMRVSEESLDPDIGSNENAVFEGTLTSTDEDTNNTNPHYKIVGDVEVSQNAVGITAADISVALANAGNNGWNTSGDYTISSDKFNSLREGESLTVSFDYKASDWEGFGTTGDGDNEASHSNVKTVTLTIIGTNDVAEISPIIATGNVVEDLPFTAQGFLAITDEDYGQAAFDTEYVANSSTAYGTFTMFETGHWTYVLDPVASQAVGAGGAVETFTVSSVDGSASQLITINIYGNNDAPVAIGETITVLSDSYSAAIAPNGVYDGMGPNYHVVQDSNGDYGINQTGWGSDSSYEIDSLGQNEQIIFTFAHDVTSARISYTNFDSDDNASYRLYLDGQPVSGKIYNQPNGTILINHGIVFDAIFIYAEQADGNNAFHWTDFQVSNVVGYYGYETVTPFVIEEETLLANDTDVEGDTLELGLVDGNLYSADNGSIVGSVTIDGNGDVHVNPNPGAEFGDSVNEFATFDYTVDDGNGGTATATATVNVRIGTLAEGVAYENVDNALIVDNYDTLDLSNVSNISVIQLGEDSNVVGEDSINITAADVLDASDDGMLVINSLDGDASDQVNVDSSLTQVDNYIGADGTLYAQYTGEGATLLIEIEDTITTDI</sequence>
<dbReference type="NCBIfam" id="TIGR01965">
    <property type="entry name" value="VCBS_repeat"/>
    <property type="match status" value="3"/>
</dbReference>
<feature type="region of interest" description="Disordered" evidence="1">
    <location>
        <begin position="608"/>
        <end position="633"/>
    </location>
</feature>
<feature type="compositionally biased region" description="Low complexity" evidence="1">
    <location>
        <begin position="530"/>
        <end position="543"/>
    </location>
</feature>
<organism evidence="4 5">
    <name type="scientific">Sulfurimonas gotlandica (strain DSM 19862 / JCM 16533 / GD1)</name>
    <dbReference type="NCBI Taxonomy" id="929558"/>
    <lineage>
        <taxon>Bacteria</taxon>
        <taxon>Pseudomonadati</taxon>
        <taxon>Campylobacterota</taxon>
        <taxon>Epsilonproteobacteria</taxon>
        <taxon>Campylobacterales</taxon>
        <taxon>Sulfurimonadaceae</taxon>
        <taxon>Sulfurimonas</taxon>
    </lineage>
</organism>
<evidence type="ECO:0000256" key="1">
    <source>
        <dbReference type="SAM" id="MobiDB-lite"/>
    </source>
</evidence>
<proteinExistence type="predicted"/>
<dbReference type="InterPro" id="IPR040853">
    <property type="entry name" value="RapA2_cadherin-like"/>
</dbReference>
<dbReference type="Proteomes" id="UP000006431">
    <property type="component" value="Unassembled WGS sequence"/>
</dbReference>
<dbReference type="RefSeq" id="WP_008341633.1">
    <property type="nucleotide sequence ID" value="NZ_AFRZ01000001.1"/>
</dbReference>
<dbReference type="InterPro" id="IPR041690">
    <property type="entry name" value="Cadherin_5"/>
</dbReference>
<evidence type="ECO:0000313" key="5">
    <source>
        <dbReference type="Proteomes" id="UP000006431"/>
    </source>
</evidence>
<feature type="compositionally biased region" description="Acidic residues" evidence="1">
    <location>
        <begin position="614"/>
        <end position="632"/>
    </location>
</feature>
<evidence type="ECO:0000259" key="2">
    <source>
        <dbReference type="Pfam" id="PF17803"/>
    </source>
</evidence>
<feature type="domain" description="RapA2 cadherin-like" evidence="2">
    <location>
        <begin position="2021"/>
        <end position="2093"/>
    </location>
</feature>
<feature type="region of interest" description="Disordered" evidence="1">
    <location>
        <begin position="1304"/>
        <end position="1330"/>
    </location>
</feature>
<dbReference type="Gene3D" id="2.60.40.10">
    <property type="entry name" value="Immunoglobulins"/>
    <property type="match status" value="1"/>
</dbReference>
<protein>
    <submittedName>
        <fullName evidence="4">Protein containing VCBS domain</fullName>
    </submittedName>
</protein>
<dbReference type="InterPro" id="IPR013783">
    <property type="entry name" value="Ig-like_fold"/>
</dbReference>
<name>H1FUQ6_SULGG</name>
<dbReference type="eggNOG" id="COG2931">
    <property type="taxonomic scope" value="Bacteria"/>
</dbReference>
<feature type="region of interest" description="Disordered" evidence="1">
    <location>
        <begin position="529"/>
        <end position="557"/>
    </location>
</feature>
<gene>
    <name evidence="4" type="ORF">SMGD1_2878</name>
</gene>
<evidence type="ECO:0000313" key="4">
    <source>
        <dbReference type="EMBL" id="EHP31400.1"/>
    </source>
</evidence>
<dbReference type="InterPro" id="IPR010221">
    <property type="entry name" value="VCBS_dom"/>
</dbReference>
<dbReference type="EMBL" id="AFRZ01000001">
    <property type="protein sequence ID" value="EHP31400.1"/>
    <property type="molecule type" value="Genomic_DNA"/>
</dbReference>
<dbReference type="STRING" id="929558.SMGD1_2878"/>
<comment type="caution">
    <text evidence="4">The sequence shown here is derived from an EMBL/GenBank/DDBJ whole genome shotgun (WGS) entry which is preliminary data.</text>
</comment>
<dbReference type="PATRIC" id="fig|929558.5.peg.2868"/>
<dbReference type="HOGENOM" id="CLU_228516_0_0_7"/>
<feature type="domain" description="Cadherin-like" evidence="3">
    <location>
        <begin position="2292"/>
        <end position="2382"/>
    </location>
</feature>
<evidence type="ECO:0000259" key="3">
    <source>
        <dbReference type="Pfam" id="PF17892"/>
    </source>
</evidence>
<keyword evidence="5" id="KW-1185">Reference proteome</keyword>